<accession>A0ACB9GY07</accession>
<gene>
    <name evidence="1" type="ORF">L2E82_01090</name>
</gene>
<sequence>MYPWSFSLCRQFTKVACKGEIFVEHILCQPCGSNRLYTLSRVLEWMVQDPRAIDLRWLRDAPPDTAKSLRSMAKKCCVYPRGIMIQTSMMSSRL</sequence>
<proteinExistence type="predicted"/>
<reference evidence="1 2" key="2">
    <citation type="journal article" date="2022" name="Mol. Ecol. Resour.">
        <title>The genomes of chicory, endive, great burdock and yacon provide insights into Asteraceae paleo-polyploidization history and plant inulin production.</title>
        <authorList>
            <person name="Fan W."/>
            <person name="Wang S."/>
            <person name="Wang H."/>
            <person name="Wang A."/>
            <person name="Jiang F."/>
            <person name="Liu H."/>
            <person name="Zhao H."/>
            <person name="Xu D."/>
            <person name="Zhang Y."/>
        </authorList>
    </citation>
    <scope>NUCLEOTIDE SEQUENCE [LARGE SCALE GENOMIC DNA]</scope>
    <source>
        <strain evidence="2">cv. Punajuju</strain>
        <tissue evidence="1">Leaves</tissue>
    </source>
</reference>
<evidence type="ECO:0000313" key="1">
    <source>
        <dbReference type="EMBL" id="KAI3788329.1"/>
    </source>
</evidence>
<dbReference type="EMBL" id="CM042009">
    <property type="protein sequence ID" value="KAI3788329.1"/>
    <property type="molecule type" value="Genomic_DNA"/>
</dbReference>
<comment type="caution">
    <text evidence="1">The sequence shown here is derived from an EMBL/GenBank/DDBJ whole genome shotgun (WGS) entry which is preliminary data.</text>
</comment>
<dbReference type="Proteomes" id="UP001055811">
    <property type="component" value="Linkage Group LG01"/>
</dbReference>
<evidence type="ECO:0000313" key="2">
    <source>
        <dbReference type="Proteomes" id="UP001055811"/>
    </source>
</evidence>
<reference evidence="2" key="1">
    <citation type="journal article" date="2022" name="Mol. Ecol. Resour.">
        <title>The genomes of chicory, endive, great burdock and yacon provide insights into Asteraceae palaeo-polyploidization history and plant inulin production.</title>
        <authorList>
            <person name="Fan W."/>
            <person name="Wang S."/>
            <person name="Wang H."/>
            <person name="Wang A."/>
            <person name="Jiang F."/>
            <person name="Liu H."/>
            <person name="Zhao H."/>
            <person name="Xu D."/>
            <person name="Zhang Y."/>
        </authorList>
    </citation>
    <scope>NUCLEOTIDE SEQUENCE [LARGE SCALE GENOMIC DNA]</scope>
    <source>
        <strain evidence="2">cv. Punajuju</strain>
    </source>
</reference>
<keyword evidence="2" id="KW-1185">Reference proteome</keyword>
<name>A0ACB9GY07_CICIN</name>
<organism evidence="1 2">
    <name type="scientific">Cichorium intybus</name>
    <name type="common">Chicory</name>
    <dbReference type="NCBI Taxonomy" id="13427"/>
    <lineage>
        <taxon>Eukaryota</taxon>
        <taxon>Viridiplantae</taxon>
        <taxon>Streptophyta</taxon>
        <taxon>Embryophyta</taxon>
        <taxon>Tracheophyta</taxon>
        <taxon>Spermatophyta</taxon>
        <taxon>Magnoliopsida</taxon>
        <taxon>eudicotyledons</taxon>
        <taxon>Gunneridae</taxon>
        <taxon>Pentapetalae</taxon>
        <taxon>asterids</taxon>
        <taxon>campanulids</taxon>
        <taxon>Asterales</taxon>
        <taxon>Asteraceae</taxon>
        <taxon>Cichorioideae</taxon>
        <taxon>Cichorieae</taxon>
        <taxon>Cichoriinae</taxon>
        <taxon>Cichorium</taxon>
    </lineage>
</organism>
<protein>
    <submittedName>
        <fullName evidence="1">Uncharacterized protein</fullName>
    </submittedName>
</protein>